<keyword evidence="2" id="KW-1185">Reference proteome</keyword>
<dbReference type="EMBL" id="RQXX01000001">
    <property type="protein sequence ID" value="RVV99239.1"/>
    <property type="molecule type" value="Genomic_DNA"/>
</dbReference>
<name>A0A438AKP9_9RHOB</name>
<dbReference type="RefSeq" id="WP_127904680.1">
    <property type="nucleotide sequence ID" value="NZ_RQXX01000001.1"/>
</dbReference>
<gene>
    <name evidence="1" type="ORF">EKE94_00640</name>
</gene>
<reference evidence="1 2" key="1">
    <citation type="submission" date="2018-11" db="EMBL/GenBank/DDBJ databases">
        <title>Mesobaculum littorinae gen. nov., sp. nov., isolated from Littorina scabra that represents a novel genus of the order Rhodobacteraceae.</title>
        <authorList>
            <person name="Li F."/>
        </authorList>
    </citation>
    <scope>NUCLEOTIDE SEQUENCE [LARGE SCALE GENOMIC DNA]</scope>
    <source>
        <strain evidence="1 2">M0103</strain>
    </source>
</reference>
<evidence type="ECO:0000313" key="1">
    <source>
        <dbReference type="EMBL" id="RVV99239.1"/>
    </source>
</evidence>
<dbReference type="OrthoDB" id="9939745at2"/>
<comment type="caution">
    <text evidence="1">The sequence shown here is derived from an EMBL/GenBank/DDBJ whole genome shotgun (WGS) entry which is preliminary data.</text>
</comment>
<dbReference type="AlphaFoldDB" id="A0A438AKP9"/>
<organism evidence="1 2">
    <name type="scientific">Mesobaculum littorinae</name>
    <dbReference type="NCBI Taxonomy" id="2486419"/>
    <lineage>
        <taxon>Bacteria</taxon>
        <taxon>Pseudomonadati</taxon>
        <taxon>Pseudomonadota</taxon>
        <taxon>Alphaproteobacteria</taxon>
        <taxon>Rhodobacterales</taxon>
        <taxon>Roseobacteraceae</taxon>
        <taxon>Mesobaculum</taxon>
    </lineage>
</organism>
<dbReference type="Proteomes" id="UP000285908">
    <property type="component" value="Unassembled WGS sequence"/>
</dbReference>
<accession>A0A438AKP9</accession>
<proteinExistence type="predicted"/>
<evidence type="ECO:0000313" key="2">
    <source>
        <dbReference type="Proteomes" id="UP000285908"/>
    </source>
</evidence>
<sequence length="116" mass="12129">MAEASLPLDRLLNGMAGELSQLTDLARDVEHVVAEAVAGRANMSDLRRDLQALDLMTQSLEALAGVARRCTALPSVAGMTVPGAAVLAPVTLADMRTRLAGDEATQGMEAGEVDHF</sequence>
<protein>
    <submittedName>
        <fullName evidence="1">Uncharacterized protein</fullName>
    </submittedName>
</protein>